<sequence length="58" mass="6585">MKSVRMYQVIVDLLLGIALCLKGIVENTFLQSKNAQAVNKKNDQWEYVKQGIDEAISE</sequence>
<gene>
    <name evidence="1" type="ORF">DET52_102400</name>
</gene>
<dbReference type="Proteomes" id="UP000294848">
    <property type="component" value="Unassembled WGS sequence"/>
</dbReference>
<evidence type="ECO:0000313" key="1">
    <source>
        <dbReference type="EMBL" id="TDO04060.1"/>
    </source>
</evidence>
<dbReference type="AlphaFoldDB" id="A0A4R6H762"/>
<reference evidence="1 2" key="1">
    <citation type="submission" date="2019-03" db="EMBL/GenBank/DDBJ databases">
        <title>Freshwater and sediment microbial communities from various areas in North America, analyzing microbe dynamics in response to fracking.</title>
        <authorList>
            <person name="Lamendella R."/>
        </authorList>
    </citation>
    <scope>NUCLEOTIDE SEQUENCE [LARGE SCALE GENOMIC DNA]</scope>
    <source>
        <strain evidence="1 2">114D</strain>
    </source>
</reference>
<comment type="caution">
    <text evidence="1">The sequence shown here is derived from an EMBL/GenBank/DDBJ whole genome shotgun (WGS) entry which is preliminary data.</text>
</comment>
<dbReference type="EMBL" id="SNWI01000002">
    <property type="protein sequence ID" value="TDO04060.1"/>
    <property type="molecule type" value="Genomic_DNA"/>
</dbReference>
<name>A0A4R6H762_9BACT</name>
<accession>A0A4R6H762</accession>
<proteinExistence type="predicted"/>
<dbReference type="RefSeq" id="WP_166642848.1">
    <property type="nucleotide sequence ID" value="NZ_SNWI01000002.1"/>
</dbReference>
<organism evidence="1 2">
    <name type="scientific">Sunxiuqinia elliptica</name>
    <dbReference type="NCBI Taxonomy" id="655355"/>
    <lineage>
        <taxon>Bacteria</taxon>
        <taxon>Pseudomonadati</taxon>
        <taxon>Bacteroidota</taxon>
        <taxon>Bacteroidia</taxon>
        <taxon>Marinilabiliales</taxon>
        <taxon>Prolixibacteraceae</taxon>
        <taxon>Sunxiuqinia</taxon>
    </lineage>
</organism>
<evidence type="ECO:0000313" key="2">
    <source>
        <dbReference type="Proteomes" id="UP000294848"/>
    </source>
</evidence>
<protein>
    <submittedName>
        <fullName evidence="1">Uncharacterized protein</fullName>
    </submittedName>
</protein>